<dbReference type="Pfam" id="PF01420">
    <property type="entry name" value="Methylase_S"/>
    <property type="match status" value="2"/>
</dbReference>
<feature type="coiled-coil region" evidence="4">
    <location>
        <begin position="165"/>
        <end position="192"/>
    </location>
</feature>
<evidence type="ECO:0000313" key="7">
    <source>
        <dbReference type="Proteomes" id="UP000307602"/>
    </source>
</evidence>
<feature type="domain" description="Type I restriction modification DNA specificity" evidence="5">
    <location>
        <begin position="276"/>
        <end position="459"/>
    </location>
</feature>
<dbReference type="CDD" id="cd17515">
    <property type="entry name" value="RMtype1_S_MjaORF132P_Sau1132ORF3780P-TRD1-CR1_like"/>
    <property type="match status" value="1"/>
</dbReference>
<evidence type="ECO:0000256" key="1">
    <source>
        <dbReference type="ARBA" id="ARBA00010923"/>
    </source>
</evidence>
<evidence type="ECO:0000256" key="3">
    <source>
        <dbReference type="ARBA" id="ARBA00023125"/>
    </source>
</evidence>
<dbReference type="AlphaFoldDB" id="A0A4S1E0C0"/>
<feature type="domain" description="Type I restriction modification DNA specificity" evidence="5">
    <location>
        <begin position="8"/>
        <end position="176"/>
    </location>
</feature>
<feature type="coiled-coil region" evidence="4">
    <location>
        <begin position="448"/>
        <end position="508"/>
    </location>
</feature>
<keyword evidence="7" id="KW-1185">Reference proteome</keyword>
<dbReference type="EMBL" id="SRSO01000007">
    <property type="protein sequence ID" value="TGV03348.1"/>
    <property type="molecule type" value="Genomic_DNA"/>
</dbReference>
<dbReference type="GO" id="GO:0009307">
    <property type="term" value="P:DNA restriction-modification system"/>
    <property type="evidence" value="ECO:0007669"/>
    <property type="project" value="UniProtKB-KW"/>
</dbReference>
<proteinExistence type="inferred from homology"/>
<evidence type="ECO:0000313" key="6">
    <source>
        <dbReference type="EMBL" id="TGV03348.1"/>
    </source>
</evidence>
<dbReference type="PANTHER" id="PTHR43140">
    <property type="entry name" value="TYPE-1 RESTRICTION ENZYME ECOKI SPECIFICITY PROTEIN"/>
    <property type="match status" value="1"/>
</dbReference>
<gene>
    <name evidence="6" type="ORF">EM932_06650</name>
</gene>
<dbReference type="SUPFAM" id="SSF116734">
    <property type="entry name" value="DNA methylase specificity domain"/>
    <property type="match status" value="2"/>
</dbReference>
<organism evidence="6 7">
    <name type="scientific">Flavivirga rizhaonensis</name>
    <dbReference type="NCBI Taxonomy" id="2559571"/>
    <lineage>
        <taxon>Bacteria</taxon>
        <taxon>Pseudomonadati</taxon>
        <taxon>Bacteroidota</taxon>
        <taxon>Flavobacteriia</taxon>
        <taxon>Flavobacteriales</taxon>
        <taxon>Flavobacteriaceae</taxon>
        <taxon>Flavivirga</taxon>
    </lineage>
</organism>
<dbReference type="InterPro" id="IPR000055">
    <property type="entry name" value="Restrct_endonuc_typeI_TRD"/>
</dbReference>
<dbReference type="PANTHER" id="PTHR43140:SF1">
    <property type="entry name" value="TYPE I RESTRICTION ENZYME ECOKI SPECIFICITY SUBUNIT"/>
    <property type="match status" value="1"/>
</dbReference>
<name>A0A4S1E0C0_9FLAO</name>
<dbReference type="OrthoDB" id="9816225at2"/>
<comment type="caution">
    <text evidence="6">The sequence shown here is derived from an EMBL/GenBank/DDBJ whole genome shotgun (WGS) entry which is preliminary data.</text>
</comment>
<dbReference type="CDD" id="cd17256">
    <property type="entry name" value="RMtype1_S_EcoJA65PI-TRD1-CR1_like"/>
    <property type="match status" value="1"/>
</dbReference>
<dbReference type="Gene3D" id="3.90.220.20">
    <property type="entry name" value="DNA methylase specificity domains"/>
    <property type="match status" value="2"/>
</dbReference>
<dbReference type="GO" id="GO:0003677">
    <property type="term" value="F:DNA binding"/>
    <property type="evidence" value="ECO:0007669"/>
    <property type="project" value="UniProtKB-KW"/>
</dbReference>
<protein>
    <recommendedName>
        <fullName evidence="5">Type I restriction modification DNA specificity domain-containing protein</fullName>
    </recommendedName>
</protein>
<dbReference type="Proteomes" id="UP000307602">
    <property type="component" value="Unassembled WGS sequence"/>
</dbReference>
<keyword evidence="4" id="KW-0175">Coiled coil</keyword>
<reference evidence="6 7" key="1">
    <citation type="submission" date="2019-04" db="EMBL/GenBank/DDBJ databases">
        <authorList>
            <person name="Liu A."/>
        </authorList>
    </citation>
    <scope>NUCLEOTIDE SEQUENCE [LARGE SCALE GENOMIC DNA]</scope>
    <source>
        <strain evidence="6 7">RZ03</strain>
    </source>
</reference>
<accession>A0A4S1E0C0</accession>
<comment type="similarity">
    <text evidence="1">Belongs to the type-I restriction system S methylase family.</text>
</comment>
<evidence type="ECO:0000259" key="5">
    <source>
        <dbReference type="Pfam" id="PF01420"/>
    </source>
</evidence>
<keyword evidence="3" id="KW-0238">DNA-binding</keyword>
<feature type="coiled-coil region" evidence="4">
    <location>
        <begin position="545"/>
        <end position="572"/>
    </location>
</feature>
<dbReference type="InterPro" id="IPR044946">
    <property type="entry name" value="Restrct_endonuc_typeI_TRD_sf"/>
</dbReference>
<evidence type="ECO:0000256" key="4">
    <source>
        <dbReference type="SAM" id="Coils"/>
    </source>
</evidence>
<evidence type="ECO:0000256" key="2">
    <source>
        <dbReference type="ARBA" id="ARBA00022747"/>
    </source>
</evidence>
<keyword evidence="2" id="KW-0680">Restriction system</keyword>
<dbReference type="InterPro" id="IPR051212">
    <property type="entry name" value="Type-I_RE_S_subunit"/>
</dbReference>
<dbReference type="RefSeq" id="WP_135876402.1">
    <property type="nucleotide sequence ID" value="NZ_SRSO01000007.1"/>
</dbReference>
<sequence>MNEELKFPNNWVKVTLNDICLTSSGGTPNRKNSSFYNGDIPWVKSGELNYNVILKSEEVISEEALKKSSAKIFPKGTLLIALYGATVGRLAFLGINAATNQAVASIMCFAGMPNRFLYYYLLHKKEELLQKRVGGAQRNISQRILNNLKIPLPPLAEQKRIVSFVDELFSDLDKGEESLKLAQNQLKVYRQTLLKIAFEGKLSKQWRKNNSPDEADKLLKVIKKERKNCYEQELREWNRALDNWKKIRGTGKKPKKPKVLRIQSEIDNHENLTDLPSQWKWIKVGEFEKHIGSGSTPKGGKNVYLDKGIPLIRSMNIYPNKLVLDGLTFIDRKTHEKMERSQLKEKDVLLNITGASIGRCTYLPQGFGESNVNQHVCIIRSFTDMIDYKYLCQYLNSPIAQRIIQMINSGATREALTFEQIRNFPFPLSTREEQKVIVNELESNFFIINNLERTIQLSIQQSEALRQSILKKAFAGKLVSENSSDETAIEFLNRIKSEKREYIQLQNEEKKKKPKKHIAMSKKLSIEDVLKSSDEPMLAVNVWQASKHKDNIEEFYAELKKIQKNIKEVKKGTEALLTLIA</sequence>